<keyword evidence="5" id="KW-0472">Membrane</keyword>
<dbReference type="Proteomes" id="UP000271008">
    <property type="component" value="Unassembled WGS sequence"/>
</dbReference>
<dbReference type="Pfam" id="PF00884">
    <property type="entry name" value="Sulfatase"/>
    <property type="match status" value="1"/>
</dbReference>
<dbReference type="PANTHER" id="PTHR47371">
    <property type="entry name" value="LIPOTEICHOIC ACID SYNTHASE"/>
    <property type="match status" value="1"/>
</dbReference>
<dbReference type="SUPFAM" id="SSF53649">
    <property type="entry name" value="Alkaline phosphatase-like"/>
    <property type="match status" value="1"/>
</dbReference>
<dbReference type="GO" id="GO:0005886">
    <property type="term" value="C:plasma membrane"/>
    <property type="evidence" value="ECO:0007669"/>
    <property type="project" value="UniProtKB-SubCell"/>
</dbReference>
<reference evidence="7 8" key="1">
    <citation type="submission" date="2018-11" db="EMBL/GenBank/DDBJ databases">
        <title>Enterobacteriaceae from Patient.</title>
        <authorList>
            <person name="Shen C."/>
            <person name="Yang Y."/>
            <person name="Tian G."/>
        </authorList>
    </citation>
    <scope>NUCLEOTIDE SEQUENCE [LARGE SCALE GENOMIC DNA]</scope>
    <source>
        <strain evidence="7 8">GBGD28</strain>
    </source>
</reference>
<dbReference type="PANTHER" id="PTHR47371:SF3">
    <property type="entry name" value="PHOSPHOGLYCEROL TRANSFERASE I"/>
    <property type="match status" value="1"/>
</dbReference>
<evidence type="ECO:0000313" key="8">
    <source>
        <dbReference type="Proteomes" id="UP000271008"/>
    </source>
</evidence>
<evidence type="ECO:0000259" key="6">
    <source>
        <dbReference type="Pfam" id="PF00884"/>
    </source>
</evidence>
<dbReference type="InterPro" id="IPR050448">
    <property type="entry name" value="OpgB/LTA_synthase_biosynth"/>
</dbReference>
<feature type="domain" description="Sulfatase N-terminal" evidence="6">
    <location>
        <begin position="169"/>
        <end position="445"/>
    </location>
</feature>
<name>A0A3P1YMR8_ECOLX</name>
<evidence type="ECO:0000256" key="4">
    <source>
        <dbReference type="ARBA" id="ARBA00022989"/>
    </source>
</evidence>
<accession>A0A3P1YMR8</accession>
<dbReference type="AlphaFoldDB" id="A0A3P1YMR8"/>
<evidence type="ECO:0000256" key="1">
    <source>
        <dbReference type="ARBA" id="ARBA00004651"/>
    </source>
</evidence>
<dbReference type="EMBL" id="RQTU01000069">
    <property type="protein sequence ID" value="RRD70183.1"/>
    <property type="molecule type" value="Genomic_DNA"/>
</dbReference>
<dbReference type="RefSeq" id="WP_025745078.1">
    <property type="nucleotide sequence ID" value="NZ_JAALAQ010000078.1"/>
</dbReference>
<gene>
    <name evidence="7" type="ORF">EIA08_26260</name>
</gene>
<dbReference type="InterPro" id="IPR017850">
    <property type="entry name" value="Alkaline_phosphatase_core_sf"/>
</dbReference>
<dbReference type="Gene3D" id="3.40.720.10">
    <property type="entry name" value="Alkaline Phosphatase, subunit A"/>
    <property type="match status" value="1"/>
</dbReference>
<keyword evidence="4" id="KW-1133">Transmembrane helix</keyword>
<comment type="subcellular location">
    <subcellularLocation>
        <location evidence="1">Cell membrane</location>
        <topology evidence="1">Multi-pass membrane protein</topology>
    </subcellularLocation>
</comment>
<sequence length="506" mass="57968">MFLISIIQMFSVMIIMLNIKIKDAFRAIILLLLLLLSMVISIEISSIISIGEYIPTLALANISETNSVGWKIKLLPFLVFLSFMIASLILKRLIKEKKIRNIMVVVFLLSLLIPISPINAFFSSSYEVYSEAKEYNMSPHEISDIKSKYTKEIVTNDSYSHEIINGNGKNILVIFIEGMSSLVISKELTPNLYEFRKKSISFNNYYNHTAATFRGLRGQLTSSYQMTGGYYKDNSGLGQASKVEIEHKLNTYNYITKLPIILEENGYHTYFQASNSIDAPLSLMLSTLKFNHIYGREDYNKKSGELTDKESFDLLFKKLNEAKQPFFYGVYTVGTHLGLDSPDVKFYDGRNEYLNHFHQLDHWFGDFISHFNKTSLSKDTIVIITSDHASYPSEDYKKTFKTDNTFFVDQIPLIIWSNGVEFKDINAHGLNSLSLTPTILDILGIKESHNMFIGESLFEKEKNKNELNCTSAIGDLYVKTCNGKMEIEKRKEKIELIKQLQLFGDR</sequence>
<dbReference type="CDD" id="cd16015">
    <property type="entry name" value="LTA_synthase"/>
    <property type="match status" value="1"/>
</dbReference>
<keyword evidence="2" id="KW-1003">Cell membrane</keyword>
<organism evidence="7 8">
    <name type="scientific">Escherichia coli</name>
    <dbReference type="NCBI Taxonomy" id="562"/>
    <lineage>
        <taxon>Bacteria</taxon>
        <taxon>Pseudomonadati</taxon>
        <taxon>Pseudomonadota</taxon>
        <taxon>Gammaproteobacteria</taxon>
        <taxon>Enterobacterales</taxon>
        <taxon>Enterobacteriaceae</taxon>
        <taxon>Escherichia</taxon>
    </lineage>
</organism>
<evidence type="ECO:0000256" key="2">
    <source>
        <dbReference type="ARBA" id="ARBA00022475"/>
    </source>
</evidence>
<dbReference type="InterPro" id="IPR000917">
    <property type="entry name" value="Sulfatase_N"/>
</dbReference>
<evidence type="ECO:0000313" key="7">
    <source>
        <dbReference type="EMBL" id="RRD70183.1"/>
    </source>
</evidence>
<comment type="caution">
    <text evidence="7">The sequence shown here is derived from an EMBL/GenBank/DDBJ whole genome shotgun (WGS) entry which is preliminary data.</text>
</comment>
<protein>
    <submittedName>
        <fullName evidence="7">LTA synthase family protein</fullName>
    </submittedName>
</protein>
<evidence type="ECO:0000256" key="5">
    <source>
        <dbReference type="ARBA" id="ARBA00023136"/>
    </source>
</evidence>
<proteinExistence type="predicted"/>
<keyword evidence="3" id="KW-0812">Transmembrane</keyword>
<evidence type="ECO:0000256" key="3">
    <source>
        <dbReference type="ARBA" id="ARBA00022692"/>
    </source>
</evidence>